<dbReference type="InterPro" id="IPR017441">
    <property type="entry name" value="Protein_kinase_ATP_BS"/>
</dbReference>
<evidence type="ECO:0000256" key="2">
    <source>
        <dbReference type="ARBA" id="ARBA00022741"/>
    </source>
</evidence>
<dbReference type="InterPro" id="IPR008271">
    <property type="entry name" value="Ser/Thr_kinase_AS"/>
</dbReference>
<dbReference type="PROSITE" id="PS00107">
    <property type="entry name" value="PROTEIN_KINASE_ATP"/>
    <property type="match status" value="1"/>
</dbReference>
<dbReference type="InterPro" id="IPR000719">
    <property type="entry name" value="Prot_kinase_dom"/>
</dbReference>
<evidence type="ECO:0000256" key="5">
    <source>
        <dbReference type="PROSITE-ProRule" id="PRU10141"/>
    </source>
</evidence>
<dbReference type="GO" id="GO:0005524">
    <property type="term" value="F:ATP binding"/>
    <property type="evidence" value="ECO:0007669"/>
    <property type="project" value="UniProtKB-UniRule"/>
</dbReference>
<keyword evidence="2 5" id="KW-0547">Nucleotide-binding</keyword>
<feature type="binding site" evidence="5">
    <location>
        <position position="501"/>
    </location>
    <ligand>
        <name>ATP</name>
        <dbReference type="ChEBI" id="CHEBI:30616"/>
    </ligand>
</feature>
<keyword evidence="6" id="KW-0472">Membrane</keyword>
<dbReference type="PANTHER" id="PTHR43289:SF6">
    <property type="entry name" value="SERINE_THREONINE-PROTEIN KINASE NEKL-3"/>
    <property type="match status" value="1"/>
</dbReference>
<dbReference type="PROSITE" id="PS50011">
    <property type="entry name" value="PROTEIN_KINASE_DOM"/>
    <property type="match status" value="1"/>
</dbReference>
<evidence type="ECO:0000256" key="6">
    <source>
        <dbReference type="SAM" id="Phobius"/>
    </source>
</evidence>
<gene>
    <name evidence="8" type="primary">prkC_37</name>
    <name evidence="8" type="ORF">Mal15_69490</name>
</gene>
<dbReference type="EC" id="2.7.11.1" evidence="8"/>
<proteinExistence type="predicted"/>
<dbReference type="AlphaFoldDB" id="A0A5B9MUU3"/>
<evidence type="ECO:0000313" key="9">
    <source>
        <dbReference type="Proteomes" id="UP000321353"/>
    </source>
</evidence>
<dbReference type="Proteomes" id="UP000321353">
    <property type="component" value="Chromosome"/>
</dbReference>
<dbReference type="PANTHER" id="PTHR43289">
    <property type="entry name" value="MITOGEN-ACTIVATED PROTEIN KINASE KINASE KINASE 20-RELATED"/>
    <property type="match status" value="1"/>
</dbReference>
<dbReference type="CDD" id="cd14014">
    <property type="entry name" value="STKc_PknB_like"/>
    <property type="match status" value="1"/>
</dbReference>
<dbReference type="Gene3D" id="3.30.200.20">
    <property type="entry name" value="Phosphorylase Kinase, domain 1"/>
    <property type="match status" value="1"/>
</dbReference>
<dbReference type="EMBL" id="CP036264">
    <property type="protein sequence ID" value="QEG02828.1"/>
    <property type="molecule type" value="Genomic_DNA"/>
</dbReference>
<evidence type="ECO:0000259" key="7">
    <source>
        <dbReference type="PROSITE" id="PS50011"/>
    </source>
</evidence>
<dbReference type="SUPFAM" id="SSF56112">
    <property type="entry name" value="Protein kinase-like (PK-like)"/>
    <property type="match status" value="1"/>
</dbReference>
<keyword evidence="6" id="KW-0812">Transmembrane</keyword>
<accession>A0A5B9MUU3</accession>
<sequence>MTPNQYGRVKELFLRVVDLDREERERVLEDVCGNEPELRNAVDALLEHDDSRTLIRSADTTVADFQPKVLTASKRNVIGIGVERWWQFSHGLGRQGQLALGGLISCLALALIGYLVQRYIETLRKEIRRETLNEIVDSNVLALRTWLDHEIEKAESWARSGHLRQSVGDLVTLTRDADDLSQTPGAAPIRLQIHRELTALAGREEQFTIWDQRYRLIVESTSDGGRIGQNATPWGASILASVFEGHSELAPLERDHSIAKLDESTVFHPHLAIVTPLCDADGRIIAALQIHDSKSKEKSKQITRAFRLGESGETYIFNRDGQLLTTSRFDRQLEQAGLIPTATDQSVRNIFLRDPGGNTTAGYRFEQPAEALPLTKMARMCLSGNDGCDVDGYRDYRGVTVVGAWRWMEDLQVGVATEFDVDEVDPSARVTRVFALAVMVQSALCLCIAAGSYYSIHRLRHRFGEDQKLGQYRLEKQIGEGGMGKVFKAQHELLKRPTAIKLLKPQFSDQESIARFQREAQSASQLEHVNTVRVLDYGVSEERIFYLVMEYIDGLTLSRLVDLENAIEPSRVIFLLRQVLYSLREAHHAGLVHRDLKPGNVMICVRGGTSDVVKVLDFGLAKPIHTTSSQAITASNLVAGTPQYLAPERLHDPGTNDPRSDLFSFGAVAFFLLTGRNAVSGQSIAEILHQLANVPPSRPSEHTDRSIPPALDDLVFRCLSKDPNDRPGSAQQIIDQLDRISDLPEWSEAQADRWWAKYRQAIRGSDPNDGPPAMPVELP</sequence>
<evidence type="ECO:0000256" key="3">
    <source>
        <dbReference type="ARBA" id="ARBA00022777"/>
    </source>
</evidence>
<keyword evidence="3 8" id="KW-0418">Kinase</keyword>
<keyword evidence="1 8" id="KW-0808">Transferase</keyword>
<keyword evidence="4 5" id="KW-0067">ATP-binding</keyword>
<evidence type="ECO:0000256" key="1">
    <source>
        <dbReference type="ARBA" id="ARBA00022679"/>
    </source>
</evidence>
<dbReference type="KEGG" id="smam:Mal15_69490"/>
<feature type="domain" description="Protein kinase" evidence="7">
    <location>
        <begin position="472"/>
        <end position="740"/>
    </location>
</feature>
<dbReference type="InterPro" id="IPR011009">
    <property type="entry name" value="Kinase-like_dom_sf"/>
</dbReference>
<dbReference type="Pfam" id="PF00069">
    <property type="entry name" value="Pkinase"/>
    <property type="match status" value="1"/>
</dbReference>
<dbReference type="PROSITE" id="PS00108">
    <property type="entry name" value="PROTEIN_KINASE_ST"/>
    <property type="match status" value="1"/>
</dbReference>
<name>A0A5B9MUU3_9BACT</name>
<dbReference type="Gene3D" id="1.10.510.10">
    <property type="entry name" value="Transferase(Phosphotransferase) domain 1"/>
    <property type="match status" value="1"/>
</dbReference>
<protein>
    <submittedName>
        <fullName evidence="8">Serine/threonine-protein kinase PrkC</fullName>
        <ecNumber evidence="8">2.7.11.1</ecNumber>
    </submittedName>
</protein>
<evidence type="ECO:0000256" key="4">
    <source>
        <dbReference type="ARBA" id="ARBA00022840"/>
    </source>
</evidence>
<organism evidence="8 9">
    <name type="scientific">Stieleria maiorica</name>
    <dbReference type="NCBI Taxonomy" id="2795974"/>
    <lineage>
        <taxon>Bacteria</taxon>
        <taxon>Pseudomonadati</taxon>
        <taxon>Planctomycetota</taxon>
        <taxon>Planctomycetia</taxon>
        <taxon>Pirellulales</taxon>
        <taxon>Pirellulaceae</taxon>
        <taxon>Stieleria</taxon>
    </lineage>
</organism>
<evidence type="ECO:0000313" key="8">
    <source>
        <dbReference type="EMBL" id="QEG02828.1"/>
    </source>
</evidence>
<dbReference type="SMART" id="SM00220">
    <property type="entry name" value="S_TKc"/>
    <property type="match status" value="1"/>
</dbReference>
<keyword evidence="6" id="KW-1133">Transmembrane helix</keyword>
<keyword evidence="9" id="KW-1185">Reference proteome</keyword>
<feature type="transmembrane region" description="Helical" evidence="6">
    <location>
        <begin position="98"/>
        <end position="116"/>
    </location>
</feature>
<reference evidence="8 9" key="1">
    <citation type="submission" date="2019-02" db="EMBL/GenBank/DDBJ databases">
        <title>Planctomycetal bacteria perform biofilm scaping via a novel small molecule.</title>
        <authorList>
            <person name="Jeske O."/>
            <person name="Boedeker C."/>
            <person name="Wiegand S."/>
            <person name="Breitling P."/>
            <person name="Kallscheuer N."/>
            <person name="Jogler M."/>
            <person name="Rohde M."/>
            <person name="Petersen J."/>
            <person name="Medema M.H."/>
            <person name="Surup F."/>
            <person name="Jogler C."/>
        </authorList>
    </citation>
    <scope>NUCLEOTIDE SEQUENCE [LARGE SCALE GENOMIC DNA]</scope>
    <source>
        <strain evidence="8 9">Mal15</strain>
    </source>
</reference>
<dbReference type="GO" id="GO:0004674">
    <property type="term" value="F:protein serine/threonine kinase activity"/>
    <property type="evidence" value="ECO:0007669"/>
    <property type="project" value="UniProtKB-EC"/>
</dbReference>